<evidence type="ECO:0000313" key="1">
    <source>
        <dbReference type="EMBL" id="MCC4233349.1"/>
    </source>
</evidence>
<comment type="caution">
    <text evidence="1">The sequence shown here is derived from an EMBL/GenBank/DDBJ whole genome shotgun (WGS) entry which is preliminary data.</text>
</comment>
<dbReference type="Pfam" id="PF05284">
    <property type="entry name" value="DUF736"/>
    <property type="match status" value="1"/>
</dbReference>
<dbReference type="EMBL" id="JAJGNP010000008">
    <property type="protein sequence ID" value="MCC4233349.1"/>
    <property type="molecule type" value="Genomic_DNA"/>
</dbReference>
<evidence type="ECO:0000313" key="2">
    <source>
        <dbReference type="Proteomes" id="UP001198830"/>
    </source>
</evidence>
<name>A0ABS8H494_9SPHN</name>
<keyword evidence="2" id="KW-1185">Reference proteome</keyword>
<dbReference type="RefSeq" id="WP_228227257.1">
    <property type="nucleotide sequence ID" value="NZ_JAJGNP010000008.1"/>
</dbReference>
<dbReference type="InterPro" id="IPR007948">
    <property type="entry name" value="DUF736"/>
</dbReference>
<organism evidence="1 2">
    <name type="scientific">Sphingobium soli</name>
    <dbReference type="NCBI Taxonomy" id="1591116"/>
    <lineage>
        <taxon>Bacteria</taxon>
        <taxon>Pseudomonadati</taxon>
        <taxon>Pseudomonadota</taxon>
        <taxon>Alphaproteobacteria</taxon>
        <taxon>Sphingomonadales</taxon>
        <taxon>Sphingomonadaceae</taxon>
        <taxon>Sphingobium</taxon>
    </lineage>
</organism>
<gene>
    <name evidence="1" type="ORF">LL253_11680</name>
</gene>
<reference evidence="1 2" key="1">
    <citation type="submission" date="2021-10" db="EMBL/GenBank/DDBJ databases">
        <title>The diversity and Nitrogen Metabolism of Culturable Nitrate-Utilizing Bacteria Within the Oxygen Minimum Zone of the Changjiang (Yangtze River)Estuary.</title>
        <authorList>
            <person name="Zhang D."/>
            <person name="Zheng J."/>
            <person name="Liu S."/>
            <person name="He W."/>
        </authorList>
    </citation>
    <scope>NUCLEOTIDE SEQUENCE [LARGE SCALE GENOMIC DNA]</scope>
    <source>
        <strain evidence="1 2">FXH275-2</strain>
    </source>
</reference>
<protein>
    <submittedName>
        <fullName evidence="1">DUF736 domain-containing protein</fullName>
    </submittedName>
</protein>
<dbReference type="Proteomes" id="UP001198830">
    <property type="component" value="Unassembled WGS sequence"/>
</dbReference>
<sequence>MMRRRVIGRFKRSKQGGWEGEITTLSLQRHIRLVPNDDRVNDRAPAFRVMLGWQQIGDAWERTSRSDPPRGYWRVRIDDPLCPINGVLFADEEKGTAHLTWELR</sequence>
<accession>A0ABS8H494</accession>
<proteinExistence type="predicted"/>